<evidence type="ECO:0008006" key="4">
    <source>
        <dbReference type="Google" id="ProtNLM"/>
    </source>
</evidence>
<comment type="caution">
    <text evidence="2">The sequence shown here is derived from an EMBL/GenBank/DDBJ whole genome shotgun (WGS) entry which is preliminary data.</text>
</comment>
<protein>
    <recommendedName>
        <fullName evidence="4">Yip1 domain-containing protein</fullName>
    </recommendedName>
</protein>
<feature type="transmembrane region" description="Helical" evidence="1">
    <location>
        <begin position="87"/>
        <end position="109"/>
    </location>
</feature>
<feature type="transmembrane region" description="Helical" evidence="1">
    <location>
        <begin position="121"/>
        <end position="139"/>
    </location>
</feature>
<keyword evidence="3" id="KW-1185">Reference proteome</keyword>
<feature type="transmembrane region" description="Helical" evidence="1">
    <location>
        <begin position="159"/>
        <end position="176"/>
    </location>
</feature>
<organism evidence="2 3">
    <name type="scientific">Paenibacillus aurantiacus</name>
    <dbReference type="NCBI Taxonomy" id="1936118"/>
    <lineage>
        <taxon>Bacteria</taxon>
        <taxon>Bacillati</taxon>
        <taxon>Bacillota</taxon>
        <taxon>Bacilli</taxon>
        <taxon>Bacillales</taxon>
        <taxon>Paenibacillaceae</taxon>
        <taxon>Paenibacillus</taxon>
    </lineage>
</organism>
<keyword evidence="1" id="KW-0472">Membrane</keyword>
<accession>A0ABV5KLP9</accession>
<proteinExistence type="predicted"/>
<feature type="transmembrane region" description="Helical" evidence="1">
    <location>
        <begin position="60"/>
        <end position="81"/>
    </location>
</feature>
<sequence>MVSNQDKWQETAEASYDRPMGVTLLAILLLVSGGAMAITQVMNFNALNEASDVLGVSSTFLQISVAFIGGLGIAAAAGMWFGLRWGWWLALFYFAYAICRNVNVMITIFSLADELGSTMTYYIKYGIRVAWNAFLIAYLCRETASWYFKTNDTKKWKPLAAAFGAAIALFVVGSLTQ</sequence>
<dbReference type="EMBL" id="JBHMDO010000017">
    <property type="protein sequence ID" value="MFB9326162.1"/>
    <property type="molecule type" value="Genomic_DNA"/>
</dbReference>
<keyword evidence="1" id="KW-0812">Transmembrane</keyword>
<name>A0ABV5KLP9_9BACL</name>
<dbReference type="Proteomes" id="UP001589747">
    <property type="component" value="Unassembled WGS sequence"/>
</dbReference>
<reference evidence="2 3" key="1">
    <citation type="submission" date="2024-09" db="EMBL/GenBank/DDBJ databases">
        <authorList>
            <person name="Sun Q."/>
            <person name="Mori K."/>
        </authorList>
    </citation>
    <scope>NUCLEOTIDE SEQUENCE [LARGE SCALE GENOMIC DNA]</scope>
    <source>
        <strain evidence="2 3">TISTR 2452</strain>
    </source>
</reference>
<dbReference type="RefSeq" id="WP_377493187.1">
    <property type="nucleotide sequence ID" value="NZ_JBHMDO010000017.1"/>
</dbReference>
<evidence type="ECO:0000256" key="1">
    <source>
        <dbReference type="SAM" id="Phobius"/>
    </source>
</evidence>
<gene>
    <name evidence="2" type="ORF">ACFFSY_09585</name>
</gene>
<evidence type="ECO:0000313" key="2">
    <source>
        <dbReference type="EMBL" id="MFB9326162.1"/>
    </source>
</evidence>
<evidence type="ECO:0000313" key="3">
    <source>
        <dbReference type="Proteomes" id="UP001589747"/>
    </source>
</evidence>
<feature type="transmembrane region" description="Helical" evidence="1">
    <location>
        <begin position="20"/>
        <end position="39"/>
    </location>
</feature>
<keyword evidence="1" id="KW-1133">Transmembrane helix</keyword>